<feature type="coiled-coil region" evidence="1">
    <location>
        <begin position="179"/>
        <end position="220"/>
    </location>
</feature>
<gene>
    <name evidence="4" type="ORF">E1963_19090</name>
</gene>
<dbReference type="RefSeq" id="WP_132281666.1">
    <property type="nucleotide sequence ID" value="NZ_SMMX01000043.1"/>
</dbReference>
<feature type="domain" description="Transposase DDE" evidence="3">
    <location>
        <begin position="337"/>
        <end position="454"/>
    </location>
</feature>
<organism evidence="4 5">
    <name type="scientific">Extibacter muris</name>
    <dbReference type="NCBI Taxonomy" id="1796622"/>
    <lineage>
        <taxon>Bacteria</taxon>
        <taxon>Bacillati</taxon>
        <taxon>Bacillota</taxon>
        <taxon>Clostridia</taxon>
        <taxon>Lachnospirales</taxon>
        <taxon>Lachnospiraceae</taxon>
        <taxon>Extibacter</taxon>
    </lineage>
</organism>
<keyword evidence="1" id="KW-0175">Coiled coil</keyword>
<dbReference type="InterPro" id="IPR025668">
    <property type="entry name" value="Tnp_DDE_dom"/>
</dbReference>
<dbReference type="Pfam" id="PF13751">
    <property type="entry name" value="DDE_Tnp_1_6"/>
    <property type="match status" value="1"/>
</dbReference>
<dbReference type="NCBIfam" id="NF033551">
    <property type="entry name" value="transpos_IS1182"/>
    <property type="match status" value="1"/>
</dbReference>
<evidence type="ECO:0000259" key="2">
    <source>
        <dbReference type="Pfam" id="PF05598"/>
    </source>
</evidence>
<protein>
    <submittedName>
        <fullName evidence="4">IS1182 family transposase</fullName>
    </submittedName>
</protein>
<dbReference type="PANTHER" id="PTHR33408">
    <property type="entry name" value="TRANSPOSASE"/>
    <property type="match status" value="1"/>
</dbReference>
<comment type="caution">
    <text evidence="4">The sequence shown here is derived from an EMBL/GenBank/DDBJ whole genome shotgun (WGS) entry which is preliminary data.</text>
</comment>
<sequence>MAYIVGLDRNQTKMITTSLDDLIAKDNAVRVIDSYVESLDLKELGFTEYSGTNRGQAPYRRSDLLKLHIYGYLNKIRSSRALEVEAKRNIELMWLINAITPDHGTIAGFVQKNKAAFHNTLRNLTLILKGWGLIDGKLIAIDGTKIKAQNSKHNCITRSGLDKKIEYAEAQINAYLMAIEKEELVNENIKEKLEAYQNLKEQYLMQKQELKNENLEQKSLTDTDSRRMKNNGSLDICYNVQSVVDSKNHFIIDISTTNDINDQNQLYTMAKDATELLEVEEPTVLADTGYYNGIEIKNCIDDKMKVYIKKARANNSTKNNEFRKEKFTYNKEQDIYICPSGNSLFFFENTSKNGIKYRRYKCSDCNSCKYKDACTSSIKGRTIQRWEHEDILDIVRQNTLDNNEIYKQRRSIVEHPFGTIKRTLGYSFFLRRQIDNVDAEASSMFIAYNFKRLLSMFSTLELIKKFGSISNYR</sequence>
<dbReference type="PANTHER" id="PTHR33408:SF2">
    <property type="entry name" value="TRANSPOSASE DDE DOMAIN-CONTAINING PROTEIN"/>
    <property type="match status" value="1"/>
</dbReference>
<accession>A0A4R4FBR5</accession>
<dbReference type="EMBL" id="SMMX01000043">
    <property type="protein sequence ID" value="TDA20073.1"/>
    <property type="molecule type" value="Genomic_DNA"/>
</dbReference>
<proteinExistence type="predicted"/>
<dbReference type="Proteomes" id="UP000295710">
    <property type="component" value="Unassembled WGS sequence"/>
</dbReference>
<dbReference type="AlphaFoldDB" id="A0A4R4FBR5"/>
<dbReference type="InterPro" id="IPR008490">
    <property type="entry name" value="Transposase_InsH_N"/>
</dbReference>
<evidence type="ECO:0000259" key="3">
    <source>
        <dbReference type="Pfam" id="PF13751"/>
    </source>
</evidence>
<evidence type="ECO:0000313" key="5">
    <source>
        <dbReference type="Proteomes" id="UP000295710"/>
    </source>
</evidence>
<dbReference type="InterPro" id="IPR047629">
    <property type="entry name" value="IS1182_transpos"/>
</dbReference>
<evidence type="ECO:0000256" key="1">
    <source>
        <dbReference type="SAM" id="Coils"/>
    </source>
</evidence>
<keyword evidence="5" id="KW-1185">Reference proteome</keyword>
<evidence type="ECO:0000313" key="4">
    <source>
        <dbReference type="EMBL" id="TDA20073.1"/>
    </source>
</evidence>
<dbReference type="Pfam" id="PF05598">
    <property type="entry name" value="DUF772"/>
    <property type="match status" value="1"/>
</dbReference>
<feature type="domain" description="Transposase InsH N-terminal" evidence="2">
    <location>
        <begin position="18"/>
        <end position="111"/>
    </location>
</feature>
<name>A0A4R4FBR5_9FIRM</name>
<reference evidence="4 5" key="1">
    <citation type="journal article" date="2016" name="Nat. Microbiol.">
        <title>The Mouse Intestinal Bacterial Collection (miBC) provides host-specific insight into cultured diversity and functional potential of the gut microbiota.</title>
        <authorList>
            <person name="Lagkouvardos I."/>
            <person name="Pukall R."/>
            <person name="Abt B."/>
            <person name="Foesel B.U."/>
            <person name="Meier-Kolthoff J.P."/>
            <person name="Kumar N."/>
            <person name="Bresciani A."/>
            <person name="Martinez I."/>
            <person name="Just S."/>
            <person name="Ziegler C."/>
            <person name="Brugiroux S."/>
            <person name="Garzetti D."/>
            <person name="Wenning M."/>
            <person name="Bui T.P."/>
            <person name="Wang J."/>
            <person name="Hugenholtz F."/>
            <person name="Plugge C.M."/>
            <person name="Peterson D.A."/>
            <person name="Hornef M.W."/>
            <person name="Baines J.F."/>
            <person name="Smidt H."/>
            <person name="Walter J."/>
            <person name="Kristiansen K."/>
            <person name="Nielsen H.B."/>
            <person name="Haller D."/>
            <person name="Overmann J."/>
            <person name="Stecher B."/>
            <person name="Clavel T."/>
        </authorList>
    </citation>
    <scope>NUCLEOTIDE SEQUENCE [LARGE SCALE GENOMIC DNA]</scope>
    <source>
        <strain evidence="4 5">DSM 28560</strain>
    </source>
</reference>